<comment type="catalytic activity">
    <reaction evidence="10">
        <text>N-terminal N(alpha)-acetyl-L-methionyl-L-glutamyl-[protein] + H2O = N-terminal L-glutamyl-[protein] + N-acetyl-L-methionine</text>
        <dbReference type="Rhea" id="RHEA:74575"/>
        <dbReference type="Rhea" id="RHEA-COMP:12668"/>
        <dbReference type="Rhea" id="RHEA-COMP:12697"/>
        <dbReference type="ChEBI" id="CHEBI:15377"/>
        <dbReference type="ChEBI" id="CHEBI:64721"/>
        <dbReference type="ChEBI" id="CHEBI:71670"/>
        <dbReference type="ChEBI" id="CHEBI:133360"/>
    </reaction>
    <physiologicalReaction direction="left-to-right" evidence="10">
        <dbReference type="Rhea" id="RHEA:74576"/>
    </physiologicalReaction>
</comment>
<evidence type="ECO:0000256" key="2">
    <source>
        <dbReference type="ARBA" id="ARBA00022670"/>
    </source>
</evidence>
<accession>A0ABS2XGP0</accession>
<reference evidence="11" key="1">
    <citation type="journal article" date="2021" name="Cell">
        <title>Tracing the genetic footprints of vertebrate landing in non-teleost ray-finned fishes.</title>
        <authorList>
            <person name="Bi X."/>
            <person name="Wang K."/>
            <person name="Yang L."/>
            <person name="Pan H."/>
            <person name="Jiang H."/>
            <person name="Wei Q."/>
            <person name="Fang M."/>
            <person name="Yu H."/>
            <person name="Zhu C."/>
            <person name="Cai Y."/>
            <person name="He Y."/>
            <person name="Gan X."/>
            <person name="Zeng H."/>
            <person name="Yu D."/>
            <person name="Zhu Y."/>
            <person name="Jiang H."/>
            <person name="Qiu Q."/>
            <person name="Yang H."/>
            <person name="Zhang Y.E."/>
            <person name="Wang W."/>
            <person name="Zhu M."/>
            <person name="He S."/>
            <person name="Zhang G."/>
        </authorList>
    </citation>
    <scope>NUCLEOTIDE SEQUENCE</scope>
    <source>
        <strain evidence="11">Pddl_001</strain>
    </source>
</reference>
<evidence type="ECO:0000313" key="11">
    <source>
        <dbReference type="EMBL" id="MBN3273413.1"/>
    </source>
</evidence>
<keyword evidence="12" id="KW-1185">Reference proteome</keyword>
<dbReference type="PANTHER" id="PTHR28631:SF1">
    <property type="entry name" value="ACTIN MATURATION PROTEASE"/>
    <property type="match status" value="1"/>
</dbReference>
<dbReference type="Proteomes" id="UP001166093">
    <property type="component" value="Unassembled WGS sequence"/>
</dbReference>
<sequence>FCSFSTDLQWLLYNKYVPSLIQDGPQCGLVALWMAGQLLAPRDGIALEQLVSVAVQRGYTAQGEMFSASNMGLLAEEVFRCRAQLLTGGMGGENRAAIIRHLATGLPLLIPYDEDFNHQPCLKRGHRAHWAVVSGVLLGVDPGSLTGPLQADGTVPGLFYPPCPGQPPSGSREVCLLAKQGKSLRYQLWGFTEVQNSNAQLEELQPQRESDGTVYVLPEGGVRAGLCGQVLLLQPDTDSSTN</sequence>
<evidence type="ECO:0000256" key="4">
    <source>
        <dbReference type="ARBA" id="ARBA00034725"/>
    </source>
</evidence>
<keyword evidence="1" id="KW-0031">Aminopeptidase</keyword>
<comment type="catalytic activity">
    <reaction evidence="9">
        <text>N-terminal N(alpha)-acetyl-L-methionyl-L-aspartyl-[protein] + H2O = N-terminal L-aspartyl-[protein] + N-acetyl-L-methionine</text>
        <dbReference type="Rhea" id="RHEA:74571"/>
        <dbReference type="Rhea" id="RHEA-COMP:12669"/>
        <dbReference type="Rhea" id="RHEA-COMP:12693"/>
        <dbReference type="ChEBI" id="CHEBI:15377"/>
        <dbReference type="ChEBI" id="CHEBI:64720"/>
        <dbReference type="ChEBI" id="CHEBI:71670"/>
        <dbReference type="ChEBI" id="CHEBI:133063"/>
    </reaction>
    <physiologicalReaction direction="left-to-right" evidence="9">
        <dbReference type="Rhea" id="RHEA:74572"/>
    </physiologicalReaction>
</comment>
<dbReference type="Pfam" id="PF21646">
    <property type="entry name" value="ACTMAP-like_C"/>
    <property type="match status" value="1"/>
</dbReference>
<evidence type="ECO:0000256" key="3">
    <source>
        <dbReference type="ARBA" id="ARBA00022801"/>
    </source>
</evidence>
<organism evidence="11 12">
    <name type="scientific">Polyodon spathula</name>
    <name type="common">North American paddlefish</name>
    <name type="synonym">Squalus spathula</name>
    <dbReference type="NCBI Taxonomy" id="7913"/>
    <lineage>
        <taxon>Eukaryota</taxon>
        <taxon>Metazoa</taxon>
        <taxon>Chordata</taxon>
        <taxon>Craniata</taxon>
        <taxon>Vertebrata</taxon>
        <taxon>Euteleostomi</taxon>
        <taxon>Actinopterygii</taxon>
        <taxon>Chondrostei</taxon>
        <taxon>Acipenseriformes</taxon>
        <taxon>Polyodontidae</taxon>
        <taxon>Polyodon</taxon>
    </lineage>
</organism>
<keyword evidence="2" id="KW-0645">Protease</keyword>
<evidence type="ECO:0000256" key="9">
    <source>
        <dbReference type="ARBA" id="ARBA00093241"/>
    </source>
</evidence>
<gene>
    <name evidence="11" type="primary">Cs054</name>
    <name evidence="11" type="ORF">GTO93_0014840</name>
</gene>
<feature type="non-terminal residue" evidence="11">
    <location>
        <position position="242"/>
    </location>
</feature>
<proteinExistence type="inferred from homology"/>
<evidence type="ECO:0000256" key="6">
    <source>
        <dbReference type="ARBA" id="ARBA00034908"/>
    </source>
</evidence>
<comment type="similarity">
    <text evidence="4">Belongs to the ACTMAP family.</text>
</comment>
<evidence type="ECO:0000256" key="8">
    <source>
        <dbReference type="ARBA" id="ARBA00049041"/>
    </source>
</evidence>
<evidence type="ECO:0000256" key="7">
    <source>
        <dbReference type="ARBA" id="ARBA00047999"/>
    </source>
</evidence>
<evidence type="ECO:0000256" key="1">
    <source>
        <dbReference type="ARBA" id="ARBA00022438"/>
    </source>
</evidence>
<protein>
    <recommendedName>
        <fullName evidence="5">Actin maturation protease</fullName>
    </recommendedName>
    <alternativeName>
        <fullName evidence="6">Actin aminopeptidase ACTMAP</fullName>
    </alternativeName>
</protein>
<comment type="caution">
    <text evidence="11">The sequence shown here is derived from an EMBL/GenBank/DDBJ whole genome shotgun (WGS) entry which is preliminary data.</text>
</comment>
<evidence type="ECO:0000256" key="10">
    <source>
        <dbReference type="ARBA" id="ARBA00093265"/>
    </source>
</evidence>
<dbReference type="InterPro" id="IPR040043">
    <property type="entry name" value="ACTMAP"/>
</dbReference>
<keyword evidence="3" id="KW-0378">Hydrolase</keyword>
<comment type="catalytic activity">
    <reaction evidence="8">
        <text>N-terminal N(alpha)-acetyl-L-cysteinyl-L-aspartyl-[protein] + H2O = N-terminal L-aspartyl-[protein] + N-acetyl-L-cysteine</text>
        <dbReference type="Rhea" id="RHEA:74579"/>
        <dbReference type="Rhea" id="RHEA-COMP:12669"/>
        <dbReference type="Rhea" id="RHEA-COMP:18395"/>
        <dbReference type="ChEBI" id="CHEBI:15377"/>
        <dbReference type="ChEBI" id="CHEBI:64720"/>
        <dbReference type="ChEBI" id="CHEBI:78236"/>
        <dbReference type="ChEBI" id="CHEBI:193599"/>
    </reaction>
    <physiologicalReaction direction="left-to-right" evidence="8">
        <dbReference type="Rhea" id="RHEA:74580"/>
    </physiologicalReaction>
</comment>
<dbReference type="PANTHER" id="PTHR28631">
    <property type="entry name" value="UPF0692 PROTEIN C19ORF54"/>
    <property type="match status" value="1"/>
</dbReference>
<dbReference type="EMBL" id="JAAWVQ010030779">
    <property type="protein sequence ID" value="MBN3273413.1"/>
    <property type="molecule type" value="Genomic_DNA"/>
</dbReference>
<evidence type="ECO:0000256" key="5">
    <source>
        <dbReference type="ARBA" id="ARBA00034848"/>
    </source>
</evidence>
<evidence type="ECO:0000313" key="12">
    <source>
        <dbReference type="Proteomes" id="UP001166093"/>
    </source>
</evidence>
<feature type="non-terminal residue" evidence="11">
    <location>
        <position position="1"/>
    </location>
</feature>
<comment type="catalytic activity">
    <reaction evidence="7">
        <text>N-terminal N(alpha)-acetyl-L-cysteinyl-L-glutamyl-[protein] + H2O = N-terminal L-glutamyl-[protein] + N-acetyl-L-cysteine</text>
        <dbReference type="Rhea" id="RHEA:74583"/>
        <dbReference type="Rhea" id="RHEA-COMP:12668"/>
        <dbReference type="Rhea" id="RHEA-COMP:18396"/>
        <dbReference type="ChEBI" id="CHEBI:15377"/>
        <dbReference type="ChEBI" id="CHEBI:64721"/>
        <dbReference type="ChEBI" id="CHEBI:78236"/>
        <dbReference type="ChEBI" id="CHEBI:193601"/>
    </reaction>
    <physiologicalReaction direction="left-to-right" evidence="7">
        <dbReference type="Rhea" id="RHEA:74584"/>
    </physiologicalReaction>
</comment>
<name>A0ABS2XGP0_POLSP</name>